<dbReference type="SUPFAM" id="SSF54373">
    <property type="entry name" value="FAD-linked reductases, C-terminal domain"/>
    <property type="match status" value="1"/>
</dbReference>
<dbReference type="InterPro" id="IPR050281">
    <property type="entry name" value="Flavin_monoamine_oxidase"/>
</dbReference>
<evidence type="ECO:0000256" key="1">
    <source>
        <dbReference type="SAM" id="SignalP"/>
    </source>
</evidence>
<accession>A0A316V200</accession>
<dbReference type="RefSeq" id="XP_025351879.1">
    <property type="nucleotide sequence ID" value="XM_025503053.1"/>
</dbReference>
<feature type="domain" description="Amine oxidase" evidence="2">
    <location>
        <begin position="56"/>
        <end position="497"/>
    </location>
</feature>
<dbReference type="OrthoDB" id="5046242at2759"/>
<dbReference type="Gene3D" id="3.90.660.10">
    <property type="match status" value="1"/>
</dbReference>
<dbReference type="Pfam" id="PF01593">
    <property type="entry name" value="Amino_oxidase"/>
    <property type="match status" value="1"/>
</dbReference>
<dbReference type="PANTHER" id="PTHR10742:SF313">
    <property type="entry name" value="AMINE OXIDASE"/>
    <property type="match status" value="1"/>
</dbReference>
<feature type="signal peptide" evidence="1">
    <location>
        <begin position="1"/>
        <end position="25"/>
    </location>
</feature>
<dbReference type="PANTHER" id="PTHR10742">
    <property type="entry name" value="FLAVIN MONOAMINE OXIDASE"/>
    <property type="match status" value="1"/>
</dbReference>
<protein>
    <submittedName>
        <fullName evidence="3">Amine oxidase</fullName>
    </submittedName>
</protein>
<keyword evidence="4" id="KW-1185">Reference proteome</keyword>
<dbReference type="GO" id="GO:0016491">
    <property type="term" value="F:oxidoreductase activity"/>
    <property type="evidence" value="ECO:0007669"/>
    <property type="project" value="InterPro"/>
</dbReference>
<evidence type="ECO:0000313" key="3">
    <source>
        <dbReference type="EMBL" id="PWN31577.1"/>
    </source>
</evidence>
<dbReference type="SUPFAM" id="SSF51905">
    <property type="entry name" value="FAD/NAD(P)-binding domain"/>
    <property type="match status" value="1"/>
</dbReference>
<dbReference type="InParanoid" id="A0A316V200"/>
<feature type="chain" id="PRO_5016463457" evidence="1">
    <location>
        <begin position="26"/>
        <end position="545"/>
    </location>
</feature>
<dbReference type="GeneID" id="37024834"/>
<name>A0A316V200_9BASI</name>
<evidence type="ECO:0000259" key="2">
    <source>
        <dbReference type="Pfam" id="PF01593"/>
    </source>
</evidence>
<gene>
    <name evidence="3" type="ORF">FA14DRAFT_91178</name>
</gene>
<dbReference type="STRING" id="1280837.A0A316V200"/>
<organism evidence="3 4">
    <name type="scientific">Meira miltonrushii</name>
    <dbReference type="NCBI Taxonomy" id="1280837"/>
    <lineage>
        <taxon>Eukaryota</taxon>
        <taxon>Fungi</taxon>
        <taxon>Dikarya</taxon>
        <taxon>Basidiomycota</taxon>
        <taxon>Ustilaginomycotina</taxon>
        <taxon>Exobasidiomycetes</taxon>
        <taxon>Exobasidiales</taxon>
        <taxon>Brachybasidiaceae</taxon>
        <taxon>Meira</taxon>
    </lineage>
</organism>
<dbReference type="AlphaFoldDB" id="A0A316V200"/>
<dbReference type="EMBL" id="KZ819607">
    <property type="protein sequence ID" value="PWN31577.1"/>
    <property type="molecule type" value="Genomic_DNA"/>
</dbReference>
<keyword evidence="1" id="KW-0732">Signal</keyword>
<evidence type="ECO:0000313" key="4">
    <source>
        <dbReference type="Proteomes" id="UP000245771"/>
    </source>
</evidence>
<dbReference type="GO" id="GO:0006598">
    <property type="term" value="P:polyamine catabolic process"/>
    <property type="evidence" value="ECO:0007669"/>
    <property type="project" value="TreeGrafter"/>
</dbReference>
<dbReference type="Gene3D" id="3.50.50.60">
    <property type="entry name" value="FAD/NAD(P)-binding domain"/>
    <property type="match status" value="1"/>
</dbReference>
<proteinExistence type="predicted"/>
<reference evidence="3 4" key="1">
    <citation type="journal article" date="2018" name="Mol. Biol. Evol.">
        <title>Broad Genomic Sampling Reveals a Smut Pathogenic Ancestry of the Fungal Clade Ustilaginomycotina.</title>
        <authorList>
            <person name="Kijpornyongpan T."/>
            <person name="Mondo S.J."/>
            <person name="Barry K."/>
            <person name="Sandor L."/>
            <person name="Lee J."/>
            <person name="Lipzen A."/>
            <person name="Pangilinan J."/>
            <person name="LaButti K."/>
            <person name="Hainaut M."/>
            <person name="Henrissat B."/>
            <person name="Grigoriev I.V."/>
            <person name="Spatafora J.W."/>
            <person name="Aime M.C."/>
        </authorList>
    </citation>
    <scope>NUCLEOTIDE SEQUENCE [LARGE SCALE GENOMIC DNA]</scope>
    <source>
        <strain evidence="3 4">MCA 3882</strain>
    </source>
</reference>
<dbReference type="InterPro" id="IPR036188">
    <property type="entry name" value="FAD/NAD-bd_sf"/>
</dbReference>
<dbReference type="Proteomes" id="UP000245771">
    <property type="component" value="Unassembled WGS sequence"/>
</dbReference>
<sequence length="545" mass="62078">MMWLAGGRTFSILISFAWFACCAYSQSPSSSQHLYVRGNESANAKEADVIILGAGIAGIATAHTLIKHHGIKDVLLLEARPVVGGRAYLEELVDPRNSRTLHVEKGCNWIQGYGHENITKLAKKWDLKTQAQNYSSIAYFNGTRGLAIDDAKIPPGKFLNDDQLDFMNAYDEAADNVTTYANQRLKRQEVDLTARAALSILDWIPITPLQKVYEWINVDFTFAQPPEVCSLFNTFSVSEDASADRLVIDQRGYRHIFIKELEEVFGSSLNDSRLHVNTTVKNINYSGKHTKIETDKGTYTARKHVIVTFSIGVLQDNQITWTPRLPNWKKEAIYSFAMAVYQKTFLLFERKFWRDEQFQVYADPDQRGRYPYWQNLNAPGFFNGSTDGYVYFVTHVDQEARRIGSLGDDDVKAEAMFKLKEMYGDDIPQPLDVLVPRWDQDPLFRGSYSNWPLGELDQHHDNLRQPVGDNKVFFTGEAYSKEMFGYVQGAWEEGKQTGTKIANCLKGNGCPGGFAFESIKTCSQQQTTLKRRDILQHQFLRNKKE</sequence>
<dbReference type="InterPro" id="IPR002937">
    <property type="entry name" value="Amino_oxidase"/>
</dbReference>